<proteinExistence type="inferred from homology"/>
<dbReference type="InterPro" id="IPR037185">
    <property type="entry name" value="EmrE-like"/>
</dbReference>
<feature type="transmembrane region" description="Helical" evidence="6">
    <location>
        <begin position="18"/>
        <end position="39"/>
    </location>
</feature>
<evidence type="ECO:0000313" key="9">
    <source>
        <dbReference type="Proteomes" id="UP000193077"/>
    </source>
</evidence>
<evidence type="ECO:0000256" key="3">
    <source>
        <dbReference type="ARBA" id="ARBA00022692"/>
    </source>
</evidence>
<reference evidence="8 9" key="1">
    <citation type="submission" date="2017-03" db="EMBL/GenBank/DDBJ databases">
        <authorList>
            <person name="Afonso C.L."/>
            <person name="Miller P.J."/>
            <person name="Scott M.A."/>
            <person name="Spackman E."/>
            <person name="Goraichik I."/>
            <person name="Dimitrov K.M."/>
            <person name="Suarez D.L."/>
            <person name="Swayne D.E."/>
        </authorList>
    </citation>
    <scope>NUCLEOTIDE SEQUENCE [LARGE SCALE GENOMIC DNA]</scope>
    <source>
        <strain evidence="8 9">CECT 7639</strain>
    </source>
</reference>
<feature type="domain" description="EamA" evidence="7">
    <location>
        <begin position="21"/>
        <end position="156"/>
    </location>
</feature>
<dbReference type="PANTHER" id="PTHR22911">
    <property type="entry name" value="ACYL-MALONYL CONDENSING ENZYME-RELATED"/>
    <property type="match status" value="1"/>
</dbReference>
<feature type="transmembrane region" description="Helical" evidence="6">
    <location>
        <begin position="227"/>
        <end position="248"/>
    </location>
</feature>
<feature type="transmembrane region" description="Helical" evidence="6">
    <location>
        <begin position="112"/>
        <end position="133"/>
    </location>
</feature>
<comment type="subcellular location">
    <subcellularLocation>
        <location evidence="1">Membrane</location>
        <topology evidence="1">Multi-pass membrane protein</topology>
    </subcellularLocation>
</comment>
<dbReference type="AlphaFoldDB" id="A0A1Y5R9L7"/>
<comment type="similarity">
    <text evidence="2">Belongs to the drug/metabolite transporter (DMT) superfamily. 10 TMS drug/metabolite exporter (DME) (TC 2.A.7.3) family.</text>
</comment>
<accession>A0A1Y5R9L7</accession>
<keyword evidence="4 6" id="KW-1133">Transmembrane helix</keyword>
<dbReference type="PANTHER" id="PTHR22911:SF6">
    <property type="entry name" value="SOLUTE CARRIER FAMILY 35 MEMBER G1"/>
    <property type="match status" value="1"/>
</dbReference>
<feature type="transmembrane region" description="Helical" evidence="6">
    <location>
        <begin position="51"/>
        <end position="68"/>
    </location>
</feature>
<keyword evidence="3 6" id="KW-0812">Transmembrane</keyword>
<dbReference type="OrthoDB" id="9812899at2"/>
<evidence type="ECO:0000256" key="5">
    <source>
        <dbReference type="ARBA" id="ARBA00023136"/>
    </source>
</evidence>
<gene>
    <name evidence="8" type="primary">ribN_1</name>
    <name evidence="8" type="ORF">TRL7639_00121</name>
</gene>
<keyword evidence="5 6" id="KW-0472">Membrane</keyword>
<dbReference type="Pfam" id="PF00892">
    <property type="entry name" value="EamA"/>
    <property type="match status" value="2"/>
</dbReference>
<dbReference type="GO" id="GO:0016020">
    <property type="term" value="C:membrane"/>
    <property type="evidence" value="ECO:0007669"/>
    <property type="project" value="UniProtKB-SubCell"/>
</dbReference>
<evidence type="ECO:0000256" key="1">
    <source>
        <dbReference type="ARBA" id="ARBA00004141"/>
    </source>
</evidence>
<feature type="transmembrane region" description="Helical" evidence="6">
    <location>
        <begin position="196"/>
        <end position="215"/>
    </location>
</feature>
<evidence type="ECO:0000256" key="4">
    <source>
        <dbReference type="ARBA" id="ARBA00022989"/>
    </source>
</evidence>
<protein>
    <submittedName>
        <fullName evidence="8">Riboflavin transporter</fullName>
    </submittedName>
</protein>
<dbReference type="SUPFAM" id="SSF103481">
    <property type="entry name" value="Multidrug resistance efflux transporter EmrE"/>
    <property type="match status" value="2"/>
</dbReference>
<dbReference type="EMBL" id="FWFO01000001">
    <property type="protein sequence ID" value="SLN12329.1"/>
    <property type="molecule type" value="Genomic_DNA"/>
</dbReference>
<dbReference type="Proteomes" id="UP000193077">
    <property type="component" value="Unassembled WGS sequence"/>
</dbReference>
<dbReference type="RefSeq" id="WP_085793886.1">
    <property type="nucleotide sequence ID" value="NZ_FWFO01000001.1"/>
</dbReference>
<feature type="transmembrane region" description="Helical" evidence="6">
    <location>
        <begin position="255"/>
        <end position="274"/>
    </location>
</feature>
<feature type="domain" description="EamA" evidence="7">
    <location>
        <begin position="171"/>
        <end position="298"/>
    </location>
</feature>
<evidence type="ECO:0000256" key="6">
    <source>
        <dbReference type="SAM" id="Phobius"/>
    </source>
</evidence>
<evidence type="ECO:0000256" key="2">
    <source>
        <dbReference type="ARBA" id="ARBA00009853"/>
    </source>
</evidence>
<feature type="transmembrane region" description="Helical" evidence="6">
    <location>
        <begin position="140"/>
        <end position="159"/>
    </location>
</feature>
<feature type="transmembrane region" description="Helical" evidence="6">
    <location>
        <begin position="280"/>
        <end position="299"/>
    </location>
</feature>
<name>A0A1Y5R9L7_9RHOB</name>
<feature type="transmembrane region" description="Helical" evidence="6">
    <location>
        <begin position="89"/>
        <end position="106"/>
    </location>
</feature>
<organism evidence="8 9">
    <name type="scientific">Falsiruegeria litorea R37</name>
    <dbReference type="NCBI Taxonomy" id="1200284"/>
    <lineage>
        <taxon>Bacteria</taxon>
        <taxon>Pseudomonadati</taxon>
        <taxon>Pseudomonadota</taxon>
        <taxon>Alphaproteobacteria</taxon>
        <taxon>Rhodobacterales</taxon>
        <taxon>Roseobacteraceae</taxon>
        <taxon>Falsiruegeria</taxon>
    </lineage>
</organism>
<sequence>MAEHAATPSATSKHQDNLILAIALSLLALTLFDIMGLIIKYLSPRYSAAELSAYRNFFGIFPSVIALWSSPNWRKSGRPWRMRQWKLGLMRGVIVTFAQFCFYYSLGVMAFATATTISYSNAIFMTALAVPMLGEKVGMIRWFAVLLGFVGVVLVMNPLGEDFGLDAMAPLAAAFFYALTGVTARQMDPDVPSPLINLYSVVAALFGAFALALFAGGFSPIASTQDLLWIVAMGMFGGTAVLCLVISYRMTEQSNLAPFSYFGIPIAFVAGWLVFDEAPWSDLFPGALLIVSGGLLVIWRERRLRR</sequence>
<evidence type="ECO:0000313" key="8">
    <source>
        <dbReference type="EMBL" id="SLN12329.1"/>
    </source>
</evidence>
<evidence type="ECO:0000259" key="7">
    <source>
        <dbReference type="Pfam" id="PF00892"/>
    </source>
</evidence>
<keyword evidence="9" id="KW-1185">Reference proteome</keyword>
<dbReference type="InterPro" id="IPR000620">
    <property type="entry name" value="EamA_dom"/>
</dbReference>
<feature type="transmembrane region" description="Helical" evidence="6">
    <location>
        <begin position="165"/>
        <end position="184"/>
    </location>
</feature>